<organism evidence="2 3">
    <name type="scientific">Acorus gramineus</name>
    <name type="common">Dwarf sweet flag</name>
    <dbReference type="NCBI Taxonomy" id="55184"/>
    <lineage>
        <taxon>Eukaryota</taxon>
        <taxon>Viridiplantae</taxon>
        <taxon>Streptophyta</taxon>
        <taxon>Embryophyta</taxon>
        <taxon>Tracheophyta</taxon>
        <taxon>Spermatophyta</taxon>
        <taxon>Magnoliopsida</taxon>
        <taxon>Liliopsida</taxon>
        <taxon>Acoraceae</taxon>
        <taxon>Acorus</taxon>
    </lineage>
</organism>
<dbReference type="EMBL" id="JAUJYN010000003">
    <property type="protein sequence ID" value="KAK1276134.1"/>
    <property type="molecule type" value="Genomic_DNA"/>
</dbReference>
<gene>
    <name evidence="2" type="ORF">QJS04_geneDACA001894</name>
</gene>
<keyword evidence="1" id="KW-0812">Transmembrane</keyword>
<evidence type="ECO:0000313" key="3">
    <source>
        <dbReference type="Proteomes" id="UP001179952"/>
    </source>
</evidence>
<keyword evidence="3" id="KW-1185">Reference proteome</keyword>
<dbReference type="AlphaFoldDB" id="A0AAV9BHH6"/>
<proteinExistence type="predicted"/>
<reference evidence="2" key="2">
    <citation type="submission" date="2023-06" db="EMBL/GenBank/DDBJ databases">
        <authorList>
            <person name="Ma L."/>
            <person name="Liu K.-W."/>
            <person name="Li Z."/>
            <person name="Hsiao Y.-Y."/>
            <person name="Qi Y."/>
            <person name="Fu T."/>
            <person name="Tang G."/>
            <person name="Zhang D."/>
            <person name="Sun W.-H."/>
            <person name="Liu D.-K."/>
            <person name="Li Y."/>
            <person name="Chen G.-Z."/>
            <person name="Liu X.-D."/>
            <person name="Liao X.-Y."/>
            <person name="Jiang Y.-T."/>
            <person name="Yu X."/>
            <person name="Hao Y."/>
            <person name="Huang J."/>
            <person name="Zhao X.-W."/>
            <person name="Ke S."/>
            <person name="Chen Y.-Y."/>
            <person name="Wu W.-L."/>
            <person name="Hsu J.-L."/>
            <person name="Lin Y.-F."/>
            <person name="Huang M.-D."/>
            <person name="Li C.-Y."/>
            <person name="Huang L."/>
            <person name="Wang Z.-W."/>
            <person name="Zhao X."/>
            <person name="Zhong W.-Y."/>
            <person name="Peng D.-H."/>
            <person name="Ahmad S."/>
            <person name="Lan S."/>
            <person name="Zhang J.-S."/>
            <person name="Tsai W.-C."/>
            <person name="Van De Peer Y."/>
            <person name="Liu Z.-J."/>
        </authorList>
    </citation>
    <scope>NUCLEOTIDE SEQUENCE</scope>
    <source>
        <strain evidence="2">SCP</strain>
        <tissue evidence="2">Leaves</tissue>
    </source>
</reference>
<accession>A0AAV9BHH6</accession>
<protein>
    <submittedName>
        <fullName evidence="2">Uncharacterized protein</fullName>
    </submittedName>
</protein>
<keyword evidence="1" id="KW-1133">Transmembrane helix</keyword>
<reference evidence="2" key="1">
    <citation type="journal article" date="2023" name="Nat. Commun.">
        <title>Diploid and tetraploid genomes of Acorus and the evolution of monocots.</title>
        <authorList>
            <person name="Ma L."/>
            <person name="Liu K.W."/>
            <person name="Li Z."/>
            <person name="Hsiao Y.Y."/>
            <person name="Qi Y."/>
            <person name="Fu T."/>
            <person name="Tang G.D."/>
            <person name="Zhang D."/>
            <person name="Sun W.H."/>
            <person name="Liu D.K."/>
            <person name="Li Y."/>
            <person name="Chen G.Z."/>
            <person name="Liu X.D."/>
            <person name="Liao X.Y."/>
            <person name="Jiang Y.T."/>
            <person name="Yu X."/>
            <person name="Hao Y."/>
            <person name="Huang J."/>
            <person name="Zhao X.W."/>
            <person name="Ke S."/>
            <person name="Chen Y.Y."/>
            <person name="Wu W.L."/>
            <person name="Hsu J.L."/>
            <person name="Lin Y.F."/>
            <person name="Huang M.D."/>
            <person name="Li C.Y."/>
            <person name="Huang L."/>
            <person name="Wang Z.W."/>
            <person name="Zhao X."/>
            <person name="Zhong W.Y."/>
            <person name="Peng D.H."/>
            <person name="Ahmad S."/>
            <person name="Lan S."/>
            <person name="Zhang J.S."/>
            <person name="Tsai W.C."/>
            <person name="Van de Peer Y."/>
            <person name="Liu Z.J."/>
        </authorList>
    </citation>
    <scope>NUCLEOTIDE SEQUENCE</scope>
    <source>
        <strain evidence="2">SCP</strain>
    </source>
</reference>
<evidence type="ECO:0000256" key="1">
    <source>
        <dbReference type="SAM" id="Phobius"/>
    </source>
</evidence>
<sequence length="143" mass="15775">MDENDTEDFDWEAAVREIDSAFQQQHLPSSSTAPLNQDDLGRPITAISAPNRAKPVGGARQLKLDGFLERKTIPFEDGGFGGGDGGGHDGRVGVDIDMEAAKTWIYPGYDLTVCCSCVFVFVFVCLFFFCLVFLEFCWFKESG</sequence>
<feature type="transmembrane region" description="Helical" evidence="1">
    <location>
        <begin position="118"/>
        <end position="139"/>
    </location>
</feature>
<comment type="caution">
    <text evidence="2">The sequence shown here is derived from an EMBL/GenBank/DDBJ whole genome shotgun (WGS) entry which is preliminary data.</text>
</comment>
<dbReference type="Proteomes" id="UP001179952">
    <property type="component" value="Unassembled WGS sequence"/>
</dbReference>
<keyword evidence="1" id="KW-0472">Membrane</keyword>
<name>A0AAV9BHH6_ACOGR</name>
<evidence type="ECO:0000313" key="2">
    <source>
        <dbReference type="EMBL" id="KAK1276134.1"/>
    </source>
</evidence>